<evidence type="ECO:0000313" key="1">
    <source>
        <dbReference type="EMBL" id="AML51527.1"/>
    </source>
</evidence>
<dbReference type="EMBL" id="CP014327">
    <property type="protein sequence ID" value="AML51527.1"/>
    <property type="molecule type" value="Genomic_DNA"/>
</dbReference>
<accession>A0A126V051</accession>
<proteinExistence type="predicted"/>
<dbReference type="Proteomes" id="UP000070371">
    <property type="component" value="Chromosome"/>
</dbReference>
<dbReference type="KEGG" id="hat:RC74_09885"/>
<keyword evidence="2" id="KW-1185">Reference proteome</keyword>
<reference evidence="1 2" key="1">
    <citation type="submission" date="2016-02" db="EMBL/GenBank/DDBJ databases">
        <title>Complete genome sequence of Halocynthiibacter arcticus PAMC 20958t from arctic marine sediment.</title>
        <authorList>
            <person name="Lee Y.M."/>
            <person name="Baek K."/>
            <person name="Lee H.K."/>
            <person name="Shin S.C."/>
        </authorList>
    </citation>
    <scope>NUCLEOTIDE SEQUENCE [LARGE SCALE GENOMIC DNA]</scope>
    <source>
        <strain evidence="1">PAMC 20958</strain>
    </source>
</reference>
<name>A0A126V051_9RHOB</name>
<dbReference type="AlphaFoldDB" id="A0A126V051"/>
<protein>
    <submittedName>
        <fullName evidence="1">Uncharacterized protein</fullName>
    </submittedName>
</protein>
<organism evidence="1 2">
    <name type="scientific">Falsihalocynthiibacter arcticus</name>
    <dbReference type="NCBI Taxonomy" id="1579316"/>
    <lineage>
        <taxon>Bacteria</taxon>
        <taxon>Pseudomonadati</taxon>
        <taxon>Pseudomonadota</taxon>
        <taxon>Alphaproteobacteria</taxon>
        <taxon>Rhodobacterales</taxon>
        <taxon>Roseobacteraceae</taxon>
        <taxon>Falsihalocynthiibacter</taxon>
    </lineage>
</organism>
<sequence length="140" mass="15022">MPITEIDRAGANRLYDATASRAATARGRIVGAARRVLRQEMLTGVIEANPMDLVGSIKASAARACRKPELPLARGGSRFGWLNHDLVLADPAGRRRQGELDPDGAGQGLVRGPTALQPARALLRQELAHQRDRTGRVTLA</sequence>
<gene>
    <name evidence="1" type="ORF">RC74_09885</name>
</gene>
<evidence type="ECO:0000313" key="2">
    <source>
        <dbReference type="Proteomes" id="UP000070371"/>
    </source>
</evidence>